<dbReference type="InterPro" id="IPR049739">
    <property type="entry name" value="YraL-like"/>
</dbReference>
<keyword evidence="2" id="KW-1185">Reference proteome</keyword>
<accession>A0A0M0GJL7</accession>
<dbReference type="AlphaFoldDB" id="A0A0M0GJL7"/>
<dbReference type="PATRIC" id="fig|1459.3.peg.5362"/>
<comment type="caution">
    <text evidence="1">The sequence shown here is derived from an EMBL/GenBank/DDBJ whole genome shotgun (WGS) entry which is preliminary data.</text>
</comment>
<dbReference type="RefSeq" id="WP_053437002.1">
    <property type="nucleotide sequence ID" value="NZ_LGUF01000007.1"/>
</dbReference>
<evidence type="ECO:0000313" key="1">
    <source>
        <dbReference type="EMBL" id="KON89636.1"/>
    </source>
</evidence>
<sequence length="87" mass="10066">MSYVRANAVLPENLITEIQKYVQGEAIYIPKPEKEHRKWGSRSGARKALDERNHSIKDAFQNGKTISQLAEEFFLSVETIKKIVYKK</sequence>
<proteinExistence type="predicted"/>
<reference evidence="2" key="1">
    <citation type="submission" date="2015-07" db="EMBL/GenBank/DDBJ databases">
        <title>Fjat-10036 dsm4.</title>
        <authorList>
            <person name="Liu B."/>
            <person name="Wang J."/>
            <person name="Zhu Y."/>
            <person name="Liu G."/>
            <person name="Chen Q."/>
            <person name="Chen Z."/>
            <person name="Lan J."/>
            <person name="Che J."/>
            <person name="Ge C."/>
            <person name="Shi H."/>
            <person name="Pan Z."/>
            <person name="Liu X."/>
        </authorList>
    </citation>
    <scope>NUCLEOTIDE SEQUENCE [LARGE SCALE GENOMIC DNA]</scope>
    <source>
        <strain evidence="2">DSM 4</strain>
    </source>
</reference>
<evidence type="ECO:0008006" key="3">
    <source>
        <dbReference type="Google" id="ProtNLM"/>
    </source>
</evidence>
<dbReference type="STRING" id="1459.AF332_24320"/>
<gene>
    <name evidence="1" type="ORF">AF332_24320</name>
</gene>
<dbReference type="PANTHER" id="PTHR37812">
    <property type="entry name" value="MU-LIKE PROPHAGE FLUMU PROTEIN C"/>
    <property type="match status" value="1"/>
</dbReference>
<dbReference type="EMBL" id="LGUF01000007">
    <property type="protein sequence ID" value="KON89636.1"/>
    <property type="molecule type" value="Genomic_DNA"/>
</dbReference>
<dbReference type="InterPro" id="IPR052411">
    <property type="entry name" value="c-mor_Regulatory_Protein"/>
</dbReference>
<dbReference type="Gene3D" id="1.10.10.60">
    <property type="entry name" value="Homeodomain-like"/>
    <property type="match status" value="1"/>
</dbReference>
<evidence type="ECO:0000313" key="2">
    <source>
        <dbReference type="Proteomes" id="UP000037109"/>
    </source>
</evidence>
<dbReference type="OrthoDB" id="9800398at2"/>
<dbReference type="NCBIfam" id="NF040785">
    <property type="entry name" value="CD3324_fam"/>
    <property type="match status" value="1"/>
</dbReference>
<dbReference type="InterPro" id="IPR009057">
    <property type="entry name" value="Homeodomain-like_sf"/>
</dbReference>
<dbReference type="SUPFAM" id="SSF46689">
    <property type="entry name" value="Homeodomain-like"/>
    <property type="match status" value="1"/>
</dbReference>
<name>A0A0M0GJL7_SPOGL</name>
<dbReference type="Proteomes" id="UP000037109">
    <property type="component" value="Unassembled WGS sequence"/>
</dbReference>
<protein>
    <recommendedName>
        <fullName evidence="3">Mor transcription activator domain-containing protein</fullName>
    </recommendedName>
</protein>
<dbReference type="PANTHER" id="PTHR37812:SF1">
    <property type="entry name" value="MU-LIKE PROPHAGE FLUMU PROTEIN C"/>
    <property type="match status" value="1"/>
</dbReference>
<organism evidence="1 2">
    <name type="scientific">Sporosarcina globispora</name>
    <name type="common">Bacillus globisporus</name>
    <dbReference type="NCBI Taxonomy" id="1459"/>
    <lineage>
        <taxon>Bacteria</taxon>
        <taxon>Bacillati</taxon>
        <taxon>Bacillota</taxon>
        <taxon>Bacilli</taxon>
        <taxon>Bacillales</taxon>
        <taxon>Caryophanaceae</taxon>
        <taxon>Sporosarcina</taxon>
    </lineage>
</organism>